<dbReference type="Proteomes" id="UP000634134">
    <property type="component" value="Unassembled WGS sequence"/>
</dbReference>
<dbReference type="Pfam" id="PF04397">
    <property type="entry name" value="LytTR"/>
    <property type="match status" value="1"/>
</dbReference>
<gene>
    <name evidence="4" type="ORF">IEE83_13985</name>
</gene>
<accession>A0ABR9WC35</accession>
<dbReference type="RefSeq" id="WP_194121154.1">
    <property type="nucleotide sequence ID" value="NZ_JACYGY010000001.1"/>
</dbReference>
<protein>
    <submittedName>
        <fullName evidence="4">Response regulator transcription factor</fullName>
    </submittedName>
</protein>
<evidence type="ECO:0000256" key="1">
    <source>
        <dbReference type="PROSITE-ProRule" id="PRU00169"/>
    </source>
</evidence>
<feature type="domain" description="HTH LytTR-type" evidence="3">
    <location>
        <begin position="131"/>
        <end position="230"/>
    </location>
</feature>
<dbReference type="EMBL" id="JACYGY010000001">
    <property type="protein sequence ID" value="MBE9462992.1"/>
    <property type="molecule type" value="Genomic_DNA"/>
</dbReference>
<dbReference type="InterPro" id="IPR007492">
    <property type="entry name" value="LytTR_DNA-bd_dom"/>
</dbReference>
<proteinExistence type="predicted"/>
<dbReference type="PROSITE" id="PS50110">
    <property type="entry name" value="RESPONSE_REGULATORY"/>
    <property type="match status" value="1"/>
</dbReference>
<comment type="caution">
    <text evidence="4">The sequence shown here is derived from an EMBL/GenBank/DDBJ whole genome shotgun (WGS) entry which is preliminary data.</text>
</comment>
<dbReference type="Gene3D" id="2.40.50.1020">
    <property type="entry name" value="LytTr DNA-binding domain"/>
    <property type="match status" value="1"/>
</dbReference>
<feature type="domain" description="Response regulatory" evidence="2">
    <location>
        <begin position="3"/>
        <end position="114"/>
    </location>
</feature>
<dbReference type="PANTHER" id="PTHR37299">
    <property type="entry name" value="TRANSCRIPTIONAL REGULATOR-RELATED"/>
    <property type="match status" value="1"/>
</dbReference>
<dbReference type="PANTHER" id="PTHR37299:SF1">
    <property type="entry name" value="STAGE 0 SPORULATION PROTEIN A HOMOLOG"/>
    <property type="match status" value="1"/>
</dbReference>
<keyword evidence="1" id="KW-0597">Phosphoprotein</keyword>
<dbReference type="InterPro" id="IPR001789">
    <property type="entry name" value="Sig_transdc_resp-reg_receiver"/>
</dbReference>
<keyword evidence="5" id="KW-1185">Reference proteome</keyword>
<dbReference type="SMART" id="SM00448">
    <property type="entry name" value="REC"/>
    <property type="match status" value="1"/>
</dbReference>
<sequence>MIQAIALDDEPPALRIISNFCSRIDFIDLQKTFSRTDDAMTYLENFPVNLIFLDINMPSMSGLDFYQAIPHEAMVIFTTAYAEHAVEGFNLNAVDYLLKPFTFERFQQAANKAKDFYHFKNPIENPAAKFLLVRADYSLHKIAFSDILFIEGLDDYLKIHIENTKPLVVRMTMKAILQKLPEQEFIRVHRSFIIPFRRIENVRNKIINLAGEEIPIGSSYEESFGKWFKS</sequence>
<dbReference type="InterPro" id="IPR046947">
    <property type="entry name" value="LytR-like"/>
</dbReference>
<name>A0ABR9WC35_9BACT</name>
<dbReference type="SUPFAM" id="SSF52172">
    <property type="entry name" value="CheY-like"/>
    <property type="match status" value="1"/>
</dbReference>
<evidence type="ECO:0000259" key="2">
    <source>
        <dbReference type="PROSITE" id="PS50110"/>
    </source>
</evidence>
<dbReference type="Pfam" id="PF00072">
    <property type="entry name" value="Response_reg"/>
    <property type="match status" value="1"/>
</dbReference>
<dbReference type="PROSITE" id="PS50930">
    <property type="entry name" value="HTH_LYTTR"/>
    <property type="match status" value="1"/>
</dbReference>
<feature type="modified residue" description="4-aspartylphosphate" evidence="1">
    <location>
        <position position="54"/>
    </location>
</feature>
<dbReference type="InterPro" id="IPR011006">
    <property type="entry name" value="CheY-like_superfamily"/>
</dbReference>
<evidence type="ECO:0000313" key="4">
    <source>
        <dbReference type="EMBL" id="MBE9462992.1"/>
    </source>
</evidence>
<organism evidence="4 5">
    <name type="scientific">Dyadobacter subterraneus</name>
    <dbReference type="NCBI Taxonomy" id="2773304"/>
    <lineage>
        <taxon>Bacteria</taxon>
        <taxon>Pseudomonadati</taxon>
        <taxon>Bacteroidota</taxon>
        <taxon>Cytophagia</taxon>
        <taxon>Cytophagales</taxon>
        <taxon>Spirosomataceae</taxon>
        <taxon>Dyadobacter</taxon>
    </lineage>
</organism>
<dbReference type="Gene3D" id="3.40.50.2300">
    <property type="match status" value="1"/>
</dbReference>
<evidence type="ECO:0000259" key="3">
    <source>
        <dbReference type="PROSITE" id="PS50930"/>
    </source>
</evidence>
<reference evidence="5" key="1">
    <citation type="submission" date="2023-07" db="EMBL/GenBank/DDBJ databases">
        <title>Dyadobacter sp. nov 'subterranea' isolated from contaminted grondwater.</title>
        <authorList>
            <person name="Szabo I."/>
            <person name="Al-Omari J."/>
            <person name="Szerdahelyi S.G."/>
            <person name="Rado J."/>
        </authorList>
    </citation>
    <scope>NUCLEOTIDE SEQUENCE [LARGE SCALE GENOMIC DNA]</scope>
    <source>
        <strain evidence="5">UP-52</strain>
    </source>
</reference>
<dbReference type="SMART" id="SM00850">
    <property type="entry name" value="LytTR"/>
    <property type="match status" value="1"/>
</dbReference>
<evidence type="ECO:0000313" key="5">
    <source>
        <dbReference type="Proteomes" id="UP000634134"/>
    </source>
</evidence>